<keyword evidence="6" id="KW-0418">Kinase</keyword>
<keyword evidence="8" id="KW-0902">Two-component regulatory system</keyword>
<dbReference type="EC" id="2.7.13.3" evidence="2"/>
<proteinExistence type="predicted"/>
<evidence type="ECO:0000256" key="7">
    <source>
        <dbReference type="ARBA" id="ARBA00022840"/>
    </source>
</evidence>
<dbReference type="InterPro" id="IPR005467">
    <property type="entry name" value="His_kinase_dom"/>
</dbReference>
<comment type="caution">
    <text evidence="14">The sequence shown here is derived from an EMBL/GenBank/DDBJ whole genome shotgun (WGS) entry which is preliminary data.</text>
</comment>
<dbReference type="PROSITE" id="PS50112">
    <property type="entry name" value="PAS"/>
    <property type="match status" value="1"/>
</dbReference>
<keyword evidence="5" id="KW-0547">Nucleotide-binding</keyword>
<dbReference type="EMBL" id="QWGP01000015">
    <property type="protein sequence ID" value="RHZ93922.1"/>
    <property type="molecule type" value="Genomic_DNA"/>
</dbReference>
<evidence type="ECO:0000256" key="9">
    <source>
        <dbReference type="PROSITE-ProRule" id="PRU00169"/>
    </source>
</evidence>
<dbReference type="InterPro" id="IPR001610">
    <property type="entry name" value="PAC"/>
</dbReference>
<evidence type="ECO:0000256" key="6">
    <source>
        <dbReference type="ARBA" id="ARBA00022777"/>
    </source>
</evidence>
<dbReference type="InterPro" id="IPR000700">
    <property type="entry name" value="PAS-assoc_C"/>
</dbReference>
<evidence type="ECO:0000313" key="15">
    <source>
        <dbReference type="Proteomes" id="UP000266305"/>
    </source>
</evidence>
<dbReference type="SMART" id="SM00448">
    <property type="entry name" value="REC"/>
    <property type="match status" value="1"/>
</dbReference>
<feature type="domain" description="PAC" evidence="13">
    <location>
        <begin position="218"/>
        <end position="270"/>
    </location>
</feature>
<dbReference type="SUPFAM" id="SSF55874">
    <property type="entry name" value="ATPase domain of HSP90 chaperone/DNA topoisomerase II/histidine kinase"/>
    <property type="match status" value="1"/>
</dbReference>
<keyword evidence="3 9" id="KW-0597">Phosphoprotein</keyword>
<dbReference type="Gene3D" id="3.30.565.10">
    <property type="entry name" value="Histidine kinase-like ATPase, C-terminal domain"/>
    <property type="match status" value="1"/>
</dbReference>
<dbReference type="InterPro" id="IPR036097">
    <property type="entry name" value="HisK_dim/P_sf"/>
</dbReference>
<dbReference type="Proteomes" id="UP000266305">
    <property type="component" value="Unassembled WGS sequence"/>
</dbReference>
<dbReference type="SMART" id="SM00086">
    <property type="entry name" value="PAC"/>
    <property type="match status" value="2"/>
</dbReference>
<name>A0AAX1UJG4_CERSP</name>
<protein>
    <recommendedName>
        <fullName evidence="2">histidine kinase</fullName>
        <ecNumber evidence="2">2.7.13.3</ecNumber>
    </recommendedName>
</protein>
<dbReference type="InterPro" id="IPR001789">
    <property type="entry name" value="Sig_transdc_resp-reg_receiver"/>
</dbReference>
<dbReference type="SMART" id="SM00387">
    <property type="entry name" value="HATPase_c"/>
    <property type="match status" value="1"/>
</dbReference>
<evidence type="ECO:0000259" key="12">
    <source>
        <dbReference type="PROSITE" id="PS50112"/>
    </source>
</evidence>
<dbReference type="InterPro" id="IPR004358">
    <property type="entry name" value="Sig_transdc_His_kin-like_C"/>
</dbReference>
<evidence type="ECO:0000313" key="14">
    <source>
        <dbReference type="EMBL" id="RHZ93922.1"/>
    </source>
</evidence>
<accession>A0AAX1UJG4</accession>
<dbReference type="PROSITE" id="PS50110">
    <property type="entry name" value="RESPONSE_REGULATORY"/>
    <property type="match status" value="1"/>
</dbReference>
<dbReference type="InterPro" id="IPR035965">
    <property type="entry name" value="PAS-like_dom_sf"/>
</dbReference>
<comment type="catalytic activity">
    <reaction evidence="1">
        <text>ATP + protein L-histidine = ADP + protein N-phospho-L-histidine.</text>
        <dbReference type="EC" id="2.7.13.3"/>
    </reaction>
</comment>
<sequence>MMPAWAARLGASRDQQRALEEERSRTQAALQVMPHMLIELDADERLLRGHPGWLDRLPTLGPMAPGQGLQDFLPADLATEVRRVLAEVETTGAPVSRDWQVRQAGARVWLAISAARLPPLAPDRRPGHAVMICDTTELHAQRKQADRLGKFAQLTTNLVIVTDPHQRIEWVNAAFEQQTGHSGPSVRGQPLCAVLQGEPAPGGCGDRLRAMLAEGRTARAEVEATAACGRRFWLDVSLQPLLDDEGALDGYMAVASDITAHKRQEEQLGAMAAEARATRARLAAAVDVLPDGFAYFDAEDRLVVFNPQYRDCYPGAAAAIVPGASFEQILRQAVQSGDILEARGREEEWLAARLAAHHRGSNQQEQQLADGRWLRVIERQTPDGGRVGLRVDVTALKLAEQRTRIDFSATMDASQDGIAFTDPEGRYIYMNPAHREMFGIATEDEILGRSWRELYSGDVADHIATTALPALLTTGGWRGELIGRRRDGSELPQEVSLTLKADGGIICISRDISKRLREQQERTRLREELQMAQRREVIGQLASGLAHDLNNLLAAIGGSALLIRELQPGAAEVHAQRILAATEQAGALVRRFLTLGKRQSNRSRIDLCPLLQEAADLVQAGLRNRTRLTLALPDAPIWIEADPTDILQVVLNLVINARDAISTAPPREGGHEITVALAPAGSAQLVQTYAVGAPCADRRYVSMTVSDSGPGIEPAMQAKVFQPYFSTKGAAGTGLGLAIVTGVLTANHGAIALQSAPGEGTRFTVLWPVEPPDAAAPPEEPAPHFALPAIAEPAASAQTFALPAAAEPAPGPEMRPAGRLAGRTILVADDNADVLRVLVAFLEGAGAEVVPCSDPRDALAALQDDPQIWDLLVTDYDMPQIAGADLCRAANDLAPDLPVLLITALPDWRSRISAAAPRFTAELGKPLGRATLLEAAERAIGAKAG</sequence>
<evidence type="ECO:0000256" key="1">
    <source>
        <dbReference type="ARBA" id="ARBA00000085"/>
    </source>
</evidence>
<dbReference type="InterPro" id="IPR003661">
    <property type="entry name" value="HisK_dim/P_dom"/>
</dbReference>
<evidence type="ECO:0000259" key="10">
    <source>
        <dbReference type="PROSITE" id="PS50109"/>
    </source>
</evidence>
<dbReference type="SUPFAM" id="SSF55785">
    <property type="entry name" value="PYP-like sensor domain (PAS domain)"/>
    <property type="match status" value="4"/>
</dbReference>
<dbReference type="PANTHER" id="PTHR43065">
    <property type="entry name" value="SENSOR HISTIDINE KINASE"/>
    <property type="match status" value="1"/>
</dbReference>
<dbReference type="SUPFAM" id="SSF47384">
    <property type="entry name" value="Homodimeric domain of signal transducing histidine kinase"/>
    <property type="match status" value="1"/>
</dbReference>
<evidence type="ECO:0000259" key="11">
    <source>
        <dbReference type="PROSITE" id="PS50110"/>
    </source>
</evidence>
<dbReference type="InterPro" id="IPR013656">
    <property type="entry name" value="PAS_4"/>
</dbReference>
<feature type="domain" description="Response regulatory" evidence="11">
    <location>
        <begin position="824"/>
        <end position="940"/>
    </location>
</feature>
<organism evidence="14 15">
    <name type="scientific">Cereibacter sphaeroides</name>
    <name type="common">Rhodobacter sphaeroides</name>
    <dbReference type="NCBI Taxonomy" id="1063"/>
    <lineage>
        <taxon>Bacteria</taxon>
        <taxon>Pseudomonadati</taxon>
        <taxon>Pseudomonadota</taxon>
        <taxon>Alphaproteobacteria</taxon>
        <taxon>Rhodobacterales</taxon>
        <taxon>Paracoccaceae</taxon>
        <taxon>Cereibacter</taxon>
    </lineage>
</organism>
<dbReference type="InterPro" id="IPR000014">
    <property type="entry name" value="PAS"/>
</dbReference>
<dbReference type="PRINTS" id="PR00344">
    <property type="entry name" value="BCTRLSENSOR"/>
</dbReference>
<dbReference type="PROSITE" id="PS50113">
    <property type="entry name" value="PAC"/>
    <property type="match status" value="1"/>
</dbReference>
<evidence type="ECO:0000256" key="3">
    <source>
        <dbReference type="ARBA" id="ARBA00022553"/>
    </source>
</evidence>
<evidence type="ECO:0000259" key="13">
    <source>
        <dbReference type="PROSITE" id="PS50113"/>
    </source>
</evidence>
<dbReference type="Pfam" id="PF02518">
    <property type="entry name" value="HATPase_c"/>
    <property type="match status" value="1"/>
</dbReference>
<feature type="modified residue" description="4-aspartylphosphate" evidence="9">
    <location>
        <position position="875"/>
    </location>
</feature>
<evidence type="ECO:0000256" key="4">
    <source>
        <dbReference type="ARBA" id="ARBA00022679"/>
    </source>
</evidence>
<dbReference type="CDD" id="cd00082">
    <property type="entry name" value="HisKA"/>
    <property type="match status" value="1"/>
</dbReference>
<dbReference type="SMART" id="SM00091">
    <property type="entry name" value="PAS"/>
    <property type="match status" value="3"/>
</dbReference>
<dbReference type="Pfam" id="PF00072">
    <property type="entry name" value="Response_reg"/>
    <property type="match status" value="1"/>
</dbReference>
<keyword evidence="4" id="KW-0808">Transferase</keyword>
<dbReference type="GO" id="GO:0000155">
    <property type="term" value="F:phosphorelay sensor kinase activity"/>
    <property type="evidence" value="ECO:0007669"/>
    <property type="project" value="InterPro"/>
</dbReference>
<dbReference type="PROSITE" id="PS50109">
    <property type="entry name" value="HIS_KIN"/>
    <property type="match status" value="1"/>
</dbReference>
<gene>
    <name evidence="14" type="ORF">D1114_13945</name>
</gene>
<evidence type="ECO:0000256" key="5">
    <source>
        <dbReference type="ARBA" id="ARBA00022741"/>
    </source>
</evidence>
<dbReference type="Pfam" id="PF00512">
    <property type="entry name" value="HisKA"/>
    <property type="match status" value="1"/>
</dbReference>
<evidence type="ECO:0000256" key="2">
    <source>
        <dbReference type="ARBA" id="ARBA00012438"/>
    </source>
</evidence>
<keyword evidence="7" id="KW-0067">ATP-binding</keyword>
<evidence type="ECO:0000256" key="8">
    <source>
        <dbReference type="ARBA" id="ARBA00023012"/>
    </source>
</evidence>
<dbReference type="SMART" id="SM00388">
    <property type="entry name" value="HisKA"/>
    <property type="match status" value="1"/>
</dbReference>
<feature type="domain" description="PAS" evidence="12">
    <location>
        <begin position="403"/>
        <end position="444"/>
    </location>
</feature>
<dbReference type="CDD" id="cd00156">
    <property type="entry name" value="REC"/>
    <property type="match status" value="1"/>
</dbReference>
<dbReference type="GO" id="GO:0005524">
    <property type="term" value="F:ATP binding"/>
    <property type="evidence" value="ECO:0007669"/>
    <property type="project" value="UniProtKB-KW"/>
</dbReference>
<dbReference type="AlphaFoldDB" id="A0AAX1UJG4"/>
<dbReference type="Gene3D" id="3.30.450.20">
    <property type="entry name" value="PAS domain"/>
    <property type="match status" value="4"/>
</dbReference>
<dbReference type="InterPro" id="IPR011006">
    <property type="entry name" value="CheY-like_superfamily"/>
</dbReference>
<dbReference type="PANTHER" id="PTHR43065:SF46">
    <property type="entry name" value="C4-DICARBOXYLATE TRANSPORT SENSOR PROTEIN DCTB"/>
    <property type="match status" value="1"/>
</dbReference>
<dbReference type="Gene3D" id="1.10.287.130">
    <property type="match status" value="1"/>
</dbReference>
<dbReference type="InterPro" id="IPR036890">
    <property type="entry name" value="HATPase_C_sf"/>
</dbReference>
<dbReference type="Pfam" id="PF08448">
    <property type="entry name" value="PAS_4"/>
    <property type="match status" value="2"/>
</dbReference>
<dbReference type="InterPro" id="IPR003594">
    <property type="entry name" value="HATPase_dom"/>
</dbReference>
<dbReference type="Gene3D" id="3.40.50.2300">
    <property type="match status" value="1"/>
</dbReference>
<feature type="domain" description="Histidine kinase" evidence="10">
    <location>
        <begin position="544"/>
        <end position="771"/>
    </location>
</feature>
<reference evidence="14 15" key="1">
    <citation type="submission" date="2018-08" db="EMBL/GenBank/DDBJ databases">
        <title>Draft genome sequence of Rhodobacter sphaeroides FY.</title>
        <authorList>
            <person name="Rayyan A."/>
            <person name="Meyer T.E."/>
            <person name="Kyndt J.A."/>
        </authorList>
    </citation>
    <scope>NUCLEOTIDE SEQUENCE [LARGE SCALE GENOMIC DNA]</scope>
    <source>
        <strain evidence="14 15">FY</strain>
    </source>
</reference>
<dbReference type="Pfam" id="PF12860">
    <property type="entry name" value="PAS_7"/>
    <property type="match status" value="1"/>
</dbReference>
<dbReference type="NCBIfam" id="TIGR00229">
    <property type="entry name" value="sensory_box"/>
    <property type="match status" value="2"/>
</dbReference>
<dbReference type="SUPFAM" id="SSF52172">
    <property type="entry name" value="CheY-like"/>
    <property type="match status" value="1"/>
</dbReference>
<dbReference type="CDD" id="cd00130">
    <property type="entry name" value="PAS"/>
    <property type="match status" value="2"/>
</dbReference>
<dbReference type="RefSeq" id="WP_119000513.1">
    <property type="nucleotide sequence ID" value="NZ_QWGP01000015.1"/>
</dbReference>